<evidence type="ECO:0000256" key="1">
    <source>
        <dbReference type="SAM" id="Coils"/>
    </source>
</evidence>
<evidence type="ECO:0000313" key="4">
    <source>
        <dbReference type="Proteomes" id="UP000855421"/>
    </source>
</evidence>
<feature type="coiled-coil region" evidence="1">
    <location>
        <begin position="33"/>
        <end position="60"/>
    </location>
</feature>
<keyword evidence="2" id="KW-0812">Transmembrane</keyword>
<dbReference type="RefSeq" id="WP_110014924.1">
    <property type="nucleotide sequence ID" value="NZ_CATNXA010000023.1"/>
</dbReference>
<gene>
    <name evidence="3" type="ORF">I9063_003224</name>
</gene>
<dbReference type="AlphaFoldDB" id="A0AAN5NCE2"/>
<dbReference type="Proteomes" id="UP000855421">
    <property type="component" value="Unassembled WGS sequence"/>
</dbReference>
<organism evidence="3 4">
    <name type="scientific">Clostridium perfringens</name>
    <dbReference type="NCBI Taxonomy" id="1502"/>
    <lineage>
        <taxon>Bacteria</taxon>
        <taxon>Bacillati</taxon>
        <taxon>Bacillota</taxon>
        <taxon>Clostridia</taxon>
        <taxon>Eubacteriales</taxon>
        <taxon>Clostridiaceae</taxon>
        <taxon>Clostridium</taxon>
    </lineage>
</organism>
<keyword evidence="1" id="KW-0175">Coiled coil</keyword>
<evidence type="ECO:0000313" key="3">
    <source>
        <dbReference type="EMBL" id="HAT4299800.1"/>
    </source>
</evidence>
<sequence length="153" mass="17754">MFKLIKEKIKENKITTIFIVILIIIITILQTKLTFNETKVKNLNGEITKLKEEVNIQSEKNTTVTKEINETENTTYFEKLKQRFIEIGKTKNKVYDDSLNGTVINKISWVDGFDITDGQIENLLNSLSGEKFKIKFSQTKNSKLNSYKIELIE</sequence>
<reference evidence="3" key="1">
    <citation type="journal article" date="2018" name="Genome Biol.">
        <title>SKESA: strategic k-mer extension for scrupulous assemblies.</title>
        <authorList>
            <person name="Souvorov A."/>
            <person name="Agarwala R."/>
            <person name="Lipman D.J."/>
        </authorList>
    </citation>
    <scope>NUCLEOTIDE SEQUENCE</scope>
    <source>
        <strain evidence="3">C25</strain>
    </source>
</reference>
<keyword evidence="2" id="KW-0472">Membrane</keyword>
<proteinExistence type="predicted"/>
<comment type="caution">
    <text evidence="3">The sequence shown here is derived from an EMBL/GenBank/DDBJ whole genome shotgun (WGS) entry which is preliminary data.</text>
</comment>
<reference evidence="3" key="2">
    <citation type="submission" date="2020-07" db="EMBL/GenBank/DDBJ databases">
        <authorList>
            <consortium name="NCBI Pathogen Detection Project"/>
        </authorList>
    </citation>
    <scope>NUCLEOTIDE SEQUENCE</scope>
    <source>
        <strain evidence="3">C25</strain>
    </source>
</reference>
<keyword evidence="2" id="KW-1133">Transmembrane helix</keyword>
<dbReference type="EMBL" id="DACTBT010000044">
    <property type="protein sequence ID" value="HAT4299800.1"/>
    <property type="molecule type" value="Genomic_DNA"/>
</dbReference>
<feature type="transmembrane region" description="Helical" evidence="2">
    <location>
        <begin position="12"/>
        <end position="29"/>
    </location>
</feature>
<protein>
    <submittedName>
        <fullName evidence="3">Uncharacterized protein</fullName>
    </submittedName>
</protein>
<evidence type="ECO:0000256" key="2">
    <source>
        <dbReference type="SAM" id="Phobius"/>
    </source>
</evidence>
<name>A0AAN5NCE2_CLOPF</name>
<accession>A0AAN5NCE2</accession>